<dbReference type="Pfam" id="PF25954">
    <property type="entry name" value="Beta-barrel_RND_2"/>
    <property type="match status" value="1"/>
</dbReference>
<evidence type="ECO:0000259" key="4">
    <source>
        <dbReference type="Pfam" id="PF25917"/>
    </source>
</evidence>
<dbReference type="PROSITE" id="PS00430">
    <property type="entry name" value="TONB_DEPENDENT_REC_1"/>
    <property type="match status" value="1"/>
</dbReference>
<keyword evidence="3" id="KW-0812">Transmembrane</keyword>
<organism evidence="7 8">
    <name type="scientific">Pelotomaculum isophthalicicum JI</name>
    <dbReference type="NCBI Taxonomy" id="947010"/>
    <lineage>
        <taxon>Bacteria</taxon>
        <taxon>Bacillati</taxon>
        <taxon>Bacillota</taxon>
        <taxon>Clostridia</taxon>
        <taxon>Eubacteriales</taxon>
        <taxon>Desulfotomaculaceae</taxon>
        <taxon>Pelotomaculum</taxon>
    </lineage>
</organism>
<feature type="domain" description="CusB-like beta-barrel" evidence="5">
    <location>
        <begin position="243"/>
        <end position="316"/>
    </location>
</feature>
<dbReference type="Gene3D" id="2.40.420.20">
    <property type="match status" value="1"/>
</dbReference>
<proteinExistence type="inferred from homology"/>
<dbReference type="RefSeq" id="WP_277444000.1">
    <property type="nucleotide sequence ID" value="NZ_JAKOAV010000017.1"/>
</dbReference>
<dbReference type="Gene3D" id="2.40.50.100">
    <property type="match status" value="1"/>
</dbReference>
<evidence type="ECO:0000259" key="6">
    <source>
        <dbReference type="Pfam" id="PF25989"/>
    </source>
</evidence>
<feature type="coiled-coil region" evidence="2">
    <location>
        <begin position="118"/>
        <end position="145"/>
    </location>
</feature>
<dbReference type="InterPro" id="IPR058637">
    <property type="entry name" value="YknX-like_C"/>
</dbReference>
<dbReference type="Proteomes" id="UP001154312">
    <property type="component" value="Unassembled WGS sequence"/>
</dbReference>
<name>A0A9X4H5R2_9FIRM</name>
<dbReference type="Gene3D" id="2.40.30.170">
    <property type="match status" value="1"/>
</dbReference>
<dbReference type="Pfam" id="PF25989">
    <property type="entry name" value="YknX_C"/>
    <property type="match status" value="1"/>
</dbReference>
<dbReference type="Gene3D" id="1.10.287.470">
    <property type="entry name" value="Helix hairpin bin"/>
    <property type="match status" value="1"/>
</dbReference>
<comment type="caution">
    <text evidence="7">The sequence shown here is derived from an EMBL/GenBank/DDBJ whole genome shotgun (WGS) entry which is preliminary data.</text>
</comment>
<accession>A0A9X4H5R2</accession>
<evidence type="ECO:0000256" key="3">
    <source>
        <dbReference type="SAM" id="Phobius"/>
    </source>
</evidence>
<keyword evidence="2" id="KW-0175">Coiled coil</keyword>
<dbReference type="Pfam" id="PF25917">
    <property type="entry name" value="BSH_RND"/>
    <property type="match status" value="1"/>
</dbReference>
<keyword evidence="3" id="KW-1133">Transmembrane helix</keyword>
<dbReference type="InterPro" id="IPR010916">
    <property type="entry name" value="TonB_box_CS"/>
</dbReference>
<dbReference type="AlphaFoldDB" id="A0A9X4H5R2"/>
<dbReference type="InterPro" id="IPR006143">
    <property type="entry name" value="RND_pump_MFP"/>
</dbReference>
<dbReference type="SUPFAM" id="SSF111369">
    <property type="entry name" value="HlyD-like secretion proteins"/>
    <property type="match status" value="1"/>
</dbReference>
<dbReference type="InterPro" id="IPR058792">
    <property type="entry name" value="Beta-barrel_RND_2"/>
</dbReference>
<keyword evidence="8" id="KW-1185">Reference proteome</keyword>
<evidence type="ECO:0000313" key="8">
    <source>
        <dbReference type="Proteomes" id="UP001154312"/>
    </source>
</evidence>
<reference evidence="7" key="1">
    <citation type="submission" date="2022-02" db="EMBL/GenBank/DDBJ databases">
        <authorList>
            <person name="Leng L."/>
        </authorList>
    </citation>
    <scope>NUCLEOTIDE SEQUENCE</scope>
    <source>
        <strain evidence="7">JI</strain>
    </source>
</reference>
<dbReference type="GO" id="GO:1990281">
    <property type="term" value="C:efflux pump complex"/>
    <property type="evidence" value="ECO:0007669"/>
    <property type="project" value="TreeGrafter"/>
</dbReference>
<dbReference type="InterPro" id="IPR058625">
    <property type="entry name" value="MdtA-like_BSH"/>
</dbReference>
<feature type="transmembrane region" description="Helical" evidence="3">
    <location>
        <begin position="6"/>
        <end position="24"/>
    </location>
</feature>
<keyword evidence="3" id="KW-0472">Membrane</keyword>
<dbReference type="EMBL" id="JAKOAV010000017">
    <property type="protein sequence ID" value="MDF9408657.1"/>
    <property type="molecule type" value="Genomic_DNA"/>
</dbReference>
<evidence type="ECO:0000313" key="7">
    <source>
        <dbReference type="EMBL" id="MDF9408657.1"/>
    </source>
</evidence>
<sequence length="392" mass="41810">MQKKRFLYIIITLSFLVAAAYFAMERKKDFTGAPNPRAVETMTVQAQTTRSGGGLAGIVKPFKEAKLGFQVSGRIQGPVLDEGTLVEEGSVLASLDPADYQAQVEAAGAATEAARAGIEQAAAVLGQAEAAYRKAQQDYERVKSLYEAKAVSKAQFDDAGTQLSVAAAKYHEAQSGYNEGQGASVSDYHKAQALASQSRLQLSHTKLTAPFKGTVLKKAGEVGEMVSAGTPVYVIGDLDRIKIEVTVAAAELNNWQASDPVDVTSPDQPGRNWPGEVTLVHPAADSQTGTFLIEVSVDNPGHLLKPGMVARVASRRQTRATVWVPVGALVKRGSEVTVFVIRDDKSFTKKITTGDTIGNQIEITSGLDPGEELVVRGALYLHDGDPVLRQKS</sequence>
<evidence type="ECO:0000256" key="1">
    <source>
        <dbReference type="ARBA" id="ARBA00009477"/>
    </source>
</evidence>
<feature type="domain" description="Multidrug resistance protein MdtA-like barrel-sandwich hybrid" evidence="4">
    <location>
        <begin position="65"/>
        <end position="232"/>
    </location>
</feature>
<dbReference type="GO" id="GO:0015562">
    <property type="term" value="F:efflux transmembrane transporter activity"/>
    <property type="evidence" value="ECO:0007669"/>
    <property type="project" value="TreeGrafter"/>
</dbReference>
<feature type="domain" description="YknX-like C-terminal permuted SH3-like" evidence="6">
    <location>
        <begin position="324"/>
        <end position="387"/>
    </location>
</feature>
<protein>
    <submittedName>
        <fullName evidence="7">Efflux RND transporter periplasmic adaptor subunit</fullName>
    </submittedName>
</protein>
<evidence type="ECO:0000259" key="5">
    <source>
        <dbReference type="Pfam" id="PF25954"/>
    </source>
</evidence>
<comment type="similarity">
    <text evidence="1">Belongs to the membrane fusion protein (MFP) (TC 8.A.1) family.</text>
</comment>
<dbReference type="NCBIfam" id="TIGR01730">
    <property type="entry name" value="RND_mfp"/>
    <property type="match status" value="1"/>
</dbReference>
<evidence type="ECO:0000256" key="2">
    <source>
        <dbReference type="SAM" id="Coils"/>
    </source>
</evidence>
<gene>
    <name evidence="7" type="ORF">L7E55_09860</name>
</gene>
<dbReference type="PANTHER" id="PTHR30469">
    <property type="entry name" value="MULTIDRUG RESISTANCE PROTEIN MDTA"/>
    <property type="match status" value="1"/>
</dbReference>